<accession>A0A829DDQ7</accession>
<comment type="caution">
    <text evidence="1">The sequence shown here is derived from an EMBL/GenBank/DDBJ whole genome shotgun (WGS) entry which is preliminary data.</text>
</comment>
<name>A0A829DDQ7_LEPIR</name>
<proteinExistence type="predicted"/>
<evidence type="ECO:0000313" key="2">
    <source>
        <dbReference type="Proteomes" id="UP000012329"/>
    </source>
</evidence>
<protein>
    <submittedName>
        <fullName evidence="1">Uncharacterized protein</fullName>
    </submittedName>
</protein>
<organism evidence="1 2">
    <name type="scientific">Leptospira interrogans str. 2002000626</name>
    <dbReference type="NCBI Taxonomy" id="996803"/>
    <lineage>
        <taxon>Bacteria</taxon>
        <taxon>Pseudomonadati</taxon>
        <taxon>Spirochaetota</taxon>
        <taxon>Spirochaetia</taxon>
        <taxon>Leptospirales</taxon>
        <taxon>Leptospiraceae</taxon>
        <taxon>Leptospira</taxon>
    </lineage>
</organism>
<dbReference type="AlphaFoldDB" id="A0A829DDQ7"/>
<dbReference type="EMBL" id="AFJL02000007">
    <property type="protein sequence ID" value="EMY07018.1"/>
    <property type="molecule type" value="Genomic_DNA"/>
</dbReference>
<gene>
    <name evidence="1" type="ORF">LEP1GSC029_0919</name>
</gene>
<reference evidence="1 2" key="1">
    <citation type="submission" date="2013-02" db="EMBL/GenBank/DDBJ databases">
        <authorList>
            <person name="Harkins D.M."/>
            <person name="Durkin A.S."/>
            <person name="Brinkac L.M."/>
            <person name="Haft D.H."/>
            <person name="Selengut J.D."/>
            <person name="Sanka R."/>
            <person name="DePew J."/>
            <person name="Purushe J."/>
            <person name="Whelen A.C."/>
            <person name="Vinetz J.M."/>
            <person name="Sutton G.G."/>
            <person name="Nierman W.C."/>
            <person name="Fouts D.E."/>
        </authorList>
    </citation>
    <scope>NUCLEOTIDE SEQUENCE [LARGE SCALE GENOMIC DNA]</scope>
    <source>
        <strain evidence="1 2">2002000626</strain>
    </source>
</reference>
<dbReference type="Proteomes" id="UP000012329">
    <property type="component" value="Unassembled WGS sequence"/>
</dbReference>
<sequence>MILNHTFFERNLAVVPTFKKSICKVQILTFFRIMVSYAELILNNNC</sequence>
<evidence type="ECO:0000313" key="1">
    <source>
        <dbReference type="EMBL" id="EMY07018.1"/>
    </source>
</evidence>